<dbReference type="AlphaFoldDB" id="A0AAV4N1D9"/>
<organism evidence="1 2">
    <name type="scientific">Caerostris extrusa</name>
    <name type="common">Bark spider</name>
    <name type="synonym">Caerostris bankana</name>
    <dbReference type="NCBI Taxonomy" id="172846"/>
    <lineage>
        <taxon>Eukaryota</taxon>
        <taxon>Metazoa</taxon>
        <taxon>Ecdysozoa</taxon>
        <taxon>Arthropoda</taxon>
        <taxon>Chelicerata</taxon>
        <taxon>Arachnida</taxon>
        <taxon>Araneae</taxon>
        <taxon>Araneomorphae</taxon>
        <taxon>Entelegynae</taxon>
        <taxon>Araneoidea</taxon>
        <taxon>Araneidae</taxon>
        <taxon>Caerostris</taxon>
    </lineage>
</organism>
<evidence type="ECO:0000313" key="2">
    <source>
        <dbReference type="Proteomes" id="UP001054945"/>
    </source>
</evidence>
<sequence>MPIRCTCSETDLDCKKAQNNWTFIAFVSVQLELVRNLMSLVEAAFLQFRFHKERSHSCPWEAGIFNMGMSHGGISFLPLISAFHSR</sequence>
<reference evidence="1 2" key="1">
    <citation type="submission" date="2021-06" db="EMBL/GenBank/DDBJ databases">
        <title>Caerostris extrusa draft genome.</title>
        <authorList>
            <person name="Kono N."/>
            <person name="Arakawa K."/>
        </authorList>
    </citation>
    <scope>NUCLEOTIDE SEQUENCE [LARGE SCALE GENOMIC DNA]</scope>
</reference>
<name>A0AAV4N1D9_CAEEX</name>
<keyword evidence="2" id="KW-1185">Reference proteome</keyword>
<protein>
    <submittedName>
        <fullName evidence="1">Uncharacterized protein</fullName>
    </submittedName>
</protein>
<accession>A0AAV4N1D9</accession>
<gene>
    <name evidence="1" type="ORF">CEXT_323121</name>
</gene>
<proteinExistence type="predicted"/>
<comment type="caution">
    <text evidence="1">The sequence shown here is derived from an EMBL/GenBank/DDBJ whole genome shotgun (WGS) entry which is preliminary data.</text>
</comment>
<evidence type="ECO:0000313" key="1">
    <source>
        <dbReference type="EMBL" id="GIX78610.1"/>
    </source>
</evidence>
<dbReference type="EMBL" id="BPLR01020429">
    <property type="protein sequence ID" value="GIX78610.1"/>
    <property type="molecule type" value="Genomic_DNA"/>
</dbReference>
<dbReference type="Proteomes" id="UP001054945">
    <property type="component" value="Unassembled WGS sequence"/>
</dbReference>